<dbReference type="PANTHER" id="PTHR47338">
    <property type="entry name" value="ZN(II)2CYS6 TRANSCRIPTION FACTOR (EUROFUNG)-RELATED"/>
    <property type="match status" value="1"/>
</dbReference>
<evidence type="ECO:0000256" key="2">
    <source>
        <dbReference type="ARBA" id="ARBA00022723"/>
    </source>
</evidence>
<dbReference type="SMART" id="SM00066">
    <property type="entry name" value="GAL4"/>
    <property type="match status" value="1"/>
</dbReference>
<keyword evidence="5" id="KW-0539">Nucleus</keyword>
<dbReference type="InterPro" id="IPR050815">
    <property type="entry name" value="TF_fung"/>
</dbReference>
<dbReference type="AlphaFoldDB" id="A0A8K0XUY9"/>
<sequence length="561" mass="61682">MSIQQYRPGDAPSRVPRGSACLSCRRRKMRCDGVRPVCGQCVHMEREYDCEYTDGPMPSPTQLLERDVARLEARIRELESDPQRAQKPPPNAPKLVGSSHKPSASSSSLATMVSASIVPDDPESEVHQAVIGILIGIFVPHASQVGFFMNIPRFLDAAYIPNPAVRRATLSPALLDCVLLWGAHFSNNHSLKIHEPTLLSRAVGSLASGKSLHDRTIQTIQAEVLLANYFFCQSRMLEGTYHCSAAVALALSCKLNRVRSASPPESLSAPGMFALAPPRDTVEEGERINAFWAAYIVDRCWSAAQGSHANDVFVGVQIDTPWPQEMGAYEEGVLTADLRSYNTVNMFLNDPISDVPYDTRSMLALRAKAATLFERATRLASQWSHAIPDFDGFYVQVYQLDAVLRSFAASLPSLDRPEVSENIELAAHLLVTRTYVLVAAIRLHNHLEAPLTSSIEERPDLIAAKEAADAIDSVRLSELPFLDPILAMLWSVIARVFIDNLKLVGPDPSRQSLLLYLGRIMNTMALYTHTSALMASQMTLLQNDLGMLNMSEAPGTINPHA</sequence>
<keyword evidence="2" id="KW-0479">Metal-binding</keyword>
<dbReference type="OrthoDB" id="2309723at2759"/>
<evidence type="ECO:0000256" key="3">
    <source>
        <dbReference type="ARBA" id="ARBA00023015"/>
    </source>
</evidence>
<dbReference type="GO" id="GO:0008270">
    <property type="term" value="F:zinc ion binding"/>
    <property type="evidence" value="ECO:0007669"/>
    <property type="project" value="InterPro"/>
</dbReference>
<comment type="caution">
    <text evidence="8">The sequence shown here is derived from an EMBL/GenBank/DDBJ whole genome shotgun (WGS) entry which is preliminary data.</text>
</comment>
<dbReference type="CDD" id="cd12148">
    <property type="entry name" value="fungal_TF_MHR"/>
    <property type="match status" value="1"/>
</dbReference>
<proteinExistence type="predicted"/>
<dbReference type="SUPFAM" id="SSF57701">
    <property type="entry name" value="Zn2/Cys6 DNA-binding domain"/>
    <property type="match status" value="1"/>
</dbReference>
<dbReference type="Gene3D" id="4.10.240.10">
    <property type="entry name" value="Zn(2)-C6 fungal-type DNA-binding domain"/>
    <property type="match status" value="1"/>
</dbReference>
<dbReference type="GO" id="GO:0005634">
    <property type="term" value="C:nucleus"/>
    <property type="evidence" value="ECO:0007669"/>
    <property type="project" value="UniProtKB-SubCell"/>
</dbReference>
<dbReference type="Pfam" id="PF00172">
    <property type="entry name" value="Zn_clus"/>
    <property type="match status" value="1"/>
</dbReference>
<dbReference type="InterPro" id="IPR007219">
    <property type="entry name" value="XnlR_reg_dom"/>
</dbReference>
<gene>
    <name evidence="8" type="ORF">BXZ70DRAFT_914071</name>
</gene>
<evidence type="ECO:0000313" key="8">
    <source>
        <dbReference type="EMBL" id="KAH8108078.1"/>
    </source>
</evidence>
<dbReference type="GO" id="GO:0000981">
    <property type="term" value="F:DNA-binding transcription factor activity, RNA polymerase II-specific"/>
    <property type="evidence" value="ECO:0007669"/>
    <property type="project" value="InterPro"/>
</dbReference>
<reference evidence="8" key="1">
    <citation type="journal article" date="2021" name="New Phytol.">
        <title>Evolutionary innovations through gain and loss of genes in the ectomycorrhizal Boletales.</title>
        <authorList>
            <person name="Wu G."/>
            <person name="Miyauchi S."/>
            <person name="Morin E."/>
            <person name="Kuo A."/>
            <person name="Drula E."/>
            <person name="Varga T."/>
            <person name="Kohler A."/>
            <person name="Feng B."/>
            <person name="Cao Y."/>
            <person name="Lipzen A."/>
            <person name="Daum C."/>
            <person name="Hundley H."/>
            <person name="Pangilinan J."/>
            <person name="Johnson J."/>
            <person name="Barry K."/>
            <person name="LaButti K."/>
            <person name="Ng V."/>
            <person name="Ahrendt S."/>
            <person name="Min B."/>
            <person name="Choi I.G."/>
            <person name="Park H."/>
            <person name="Plett J.M."/>
            <person name="Magnuson J."/>
            <person name="Spatafora J.W."/>
            <person name="Nagy L.G."/>
            <person name="Henrissat B."/>
            <person name="Grigoriev I.V."/>
            <person name="Yang Z.L."/>
            <person name="Xu J."/>
            <person name="Martin F.M."/>
        </authorList>
    </citation>
    <scope>NUCLEOTIDE SEQUENCE</scope>
    <source>
        <strain evidence="8">KKN 215</strain>
    </source>
</reference>
<dbReference type="Pfam" id="PF04082">
    <property type="entry name" value="Fungal_trans"/>
    <property type="match status" value="1"/>
</dbReference>
<evidence type="ECO:0000256" key="5">
    <source>
        <dbReference type="ARBA" id="ARBA00023242"/>
    </source>
</evidence>
<accession>A0A8K0XUY9</accession>
<dbReference type="InterPro" id="IPR036864">
    <property type="entry name" value="Zn2-C6_fun-type_DNA-bd_sf"/>
</dbReference>
<evidence type="ECO:0000256" key="4">
    <source>
        <dbReference type="ARBA" id="ARBA00023163"/>
    </source>
</evidence>
<dbReference type="PROSITE" id="PS00463">
    <property type="entry name" value="ZN2_CY6_FUNGAL_1"/>
    <property type="match status" value="1"/>
</dbReference>
<dbReference type="Proteomes" id="UP000813824">
    <property type="component" value="Unassembled WGS sequence"/>
</dbReference>
<comment type="subcellular location">
    <subcellularLocation>
        <location evidence="1">Nucleus</location>
    </subcellularLocation>
</comment>
<dbReference type="GO" id="GO:0006351">
    <property type="term" value="P:DNA-templated transcription"/>
    <property type="evidence" value="ECO:0007669"/>
    <property type="project" value="InterPro"/>
</dbReference>
<dbReference type="PANTHER" id="PTHR47338:SF29">
    <property type="entry name" value="ZN(2)-C6 FUNGAL-TYPE DOMAIN-CONTAINING PROTEIN"/>
    <property type="match status" value="1"/>
</dbReference>
<protein>
    <recommendedName>
        <fullName evidence="7">Zn(2)-C6 fungal-type domain-containing protein</fullName>
    </recommendedName>
</protein>
<keyword evidence="3" id="KW-0805">Transcription regulation</keyword>
<keyword evidence="4" id="KW-0804">Transcription</keyword>
<evidence type="ECO:0000256" key="6">
    <source>
        <dbReference type="SAM" id="MobiDB-lite"/>
    </source>
</evidence>
<name>A0A8K0XUY9_9AGAR</name>
<feature type="region of interest" description="Disordered" evidence="6">
    <location>
        <begin position="77"/>
        <end position="106"/>
    </location>
</feature>
<dbReference type="EMBL" id="JAEVFJ010000001">
    <property type="protein sequence ID" value="KAH8108078.1"/>
    <property type="molecule type" value="Genomic_DNA"/>
</dbReference>
<evidence type="ECO:0000256" key="1">
    <source>
        <dbReference type="ARBA" id="ARBA00004123"/>
    </source>
</evidence>
<dbReference type="GO" id="GO:0003677">
    <property type="term" value="F:DNA binding"/>
    <property type="evidence" value="ECO:0007669"/>
    <property type="project" value="InterPro"/>
</dbReference>
<organism evidence="8 9">
    <name type="scientific">Cristinia sonorae</name>
    <dbReference type="NCBI Taxonomy" id="1940300"/>
    <lineage>
        <taxon>Eukaryota</taxon>
        <taxon>Fungi</taxon>
        <taxon>Dikarya</taxon>
        <taxon>Basidiomycota</taxon>
        <taxon>Agaricomycotina</taxon>
        <taxon>Agaricomycetes</taxon>
        <taxon>Agaricomycetidae</taxon>
        <taxon>Agaricales</taxon>
        <taxon>Pleurotineae</taxon>
        <taxon>Stephanosporaceae</taxon>
        <taxon>Cristinia</taxon>
    </lineage>
</organism>
<evidence type="ECO:0000313" key="9">
    <source>
        <dbReference type="Proteomes" id="UP000813824"/>
    </source>
</evidence>
<evidence type="ECO:0000259" key="7">
    <source>
        <dbReference type="PROSITE" id="PS50048"/>
    </source>
</evidence>
<keyword evidence="9" id="KW-1185">Reference proteome</keyword>
<dbReference type="InterPro" id="IPR001138">
    <property type="entry name" value="Zn2Cys6_DnaBD"/>
</dbReference>
<feature type="domain" description="Zn(2)-C6 fungal-type" evidence="7">
    <location>
        <begin position="20"/>
        <end position="52"/>
    </location>
</feature>
<dbReference type="CDD" id="cd00067">
    <property type="entry name" value="GAL4"/>
    <property type="match status" value="1"/>
</dbReference>
<dbReference type="PROSITE" id="PS50048">
    <property type="entry name" value="ZN2_CY6_FUNGAL_2"/>
    <property type="match status" value="1"/>
</dbReference>